<evidence type="ECO:0000256" key="1">
    <source>
        <dbReference type="SAM" id="MobiDB-lite"/>
    </source>
</evidence>
<feature type="compositionally biased region" description="Polar residues" evidence="1">
    <location>
        <begin position="1"/>
        <end position="12"/>
    </location>
</feature>
<dbReference type="InParanoid" id="A0A078AUC6"/>
<feature type="region of interest" description="Disordered" evidence="1">
    <location>
        <begin position="167"/>
        <end position="192"/>
    </location>
</feature>
<proteinExistence type="predicted"/>
<name>A0A078AUC6_STYLE</name>
<sequence length="1671" mass="204517">MKQKQNSYNNQSYEKENQIPPNKSTLQSKNSNHNQQNDTQKYFISSQGKSKRDLNSSYDMPRTHSTQTLKSQNKSNNPSSYAQTTTNQPYRTENCSYINTTDNNDNFYIEAPPKNVDRTFQYIKSQFNIQNEISMQEQEWSSIYDIIPSKQPNTSFKNSEYSFSKMYHRNHDDSNKSRDSRYKSSQNKRNNHNIDMINYQSMHQSNMINNSNYYDDQQMQLNNSFNPQFSDQNYQSMNYSMNLPQSTKNVNMTDIMYSTTNRRGTQEFRSTAGIKPQHHLQQVFKMNRDGSQQRFIQHPDMSMLSNTFELEDDYRMQLIYLRLWQKAVKKIKQRRVEKKVFIKNLAIAIHFHEQSLMTKGVLSFIKFRVLREQRSISALKVSKKVGVNIKKFYFTQLTKKFKESRWIKSGLTIAQIYFKKETKKKLFYTFRQITNQKRDERVKILKRIRQRPGALKIIFEYLAMSLTGKSKIDLLKFHSIALNQDKIRYQQRQQFTQMIEQTLTYSMKLTFQNWMKFTDSILAFKNKMIKRKKKIAFNCIKQNLISIKKAKCQVYKVFMNIKYKSLYALRLNADAQQLLKKKQLYLFRRYRKRVFNRHFGSWQKLFYHYKNIMGESTEKNILSSSNFLKKYFFALKNFASERLAEKNQKIKSMMHYYDRYIRNCFSSWKQISKKRSLLNKARRVVQGNHELDEKEKYFKEWIRRCFYNEMIKRLRAKTLKTKFIQSLKLAIRYKKVRQEIVVICQEQYLRNLQLKALKSLRVKLDEKLKLRNMLQIFQRKTNLQKIEKILNVFKLNVEENIHLREQEHIVERFRQQQLFFKYFEKIRKGTQKQRLLKQNFIKISSYVKSKVKFRTLQKFAQKLDCKQQLKYYQFQFLYKKQMNEKSKIFYYMLNKKRDLNHKYYQVNEIIRFKNKATIFRLWYQAACQIQYIRNGYLQLQNHQVTNTLQKYWKNWSNYVEQSILRKKYEQVAIFFFLRNFLKKYLYSLRNHALIKIQKRKILTNLAMHRFRHQFQAFKKILFKDINRKKIYFRQISTILKKVISNWNSYSSKRRYLRQNKIQFKYKYEQVKKLEILQVLLQNKEQKGLCYQEQYLYMKQRKQQLIIQNLFDQTQQSKFIQKKYESVHKTLLYKMYQERFYLWYNQFILSKKERTLALPFLAESKIHIKRKQFDVLKQYSLKSKFFKKCQLKIDQRYSLKLKLVYFQVLQQYSKSQAKINNIKIQIQNIHQYHQKKQLLMYIQDNVKNRKNLKNKQMTLVKQTRINTQQQFFNKWIERYNKWMNFKPKLQQAEQLYHYMIAKKAFNKVKQYLYLGKKKIEMLKSIEYYRLELLQHKAFSKLKEFHKLQGKVQRFQYRSQVQFKGTCFQQWRKKYLELIKRRRSELNQQRVIYCLQNHKEILKRAAFNGFSTLLVQRQIKKQGISQIENVFWKIMKRKSFKAIKEHMIEEIKNEEALVHQQVFKKKSIMKALRFFMDHSKLNQTMQMQSNAFNRIKYLRKVLNALKNNKEKTNQMRLMYAKTNKAYRKQLLQKALWTLHWNKMRNHYLRGLFFKSGEYNDHRIKQKLFKSLKIPLITKYKALTIQEKREFRVLSDYLSYWRYQYDQIEAKRQLEMYNQNARYQEQNDLSMDFNNHNSSLIDPNFGINLSNNDHQIDNINCGRLIQDESDDEDK</sequence>
<dbReference type="EMBL" id="CCKQ01013197">
    <property type="protein sequence ID" value="CDW84837.1"/>
    <property type="molecule type" value="Genomic_DNA"/>
</dbReference>
<dbReference type="Proteomes" id="UP000039865">
    <property type="component" value="Unassembled WGS sequence"/>
</dbReference>
<feature type="region of interest" description="Disordered" evidence="1">
    <location>
        <begin position="1"/>
        <end position="96"/>
    </location>
</feature>
<accession>A0A078AUC6</accession>
<feature type="compositionally biased region" description="Polar residues" evidence="1">
    <location>
        <begin position="55"/>
        <end position="96"/>
    </location>
</feature>
<organism evidence="2 3">
    <name type="scientific">Stylonychia lemnae</name>
    <name type="common">Ciliate</name>
    <dbReference type="NCBI Taxonomy" id="5949"/>
    <lineage>
        <taxon>Eukaryota</taxon>
        <taxon>Sar</taxon>
        <taxon>Alveolata</taxon>
        <taxon>Ciliophora</taxon>
        <taxon>Intramacronucleata</taxon>
        <taxon>Spirotrichea</taxon>
        <taxon>Stichotrichia</taxon>
        <taxon>Sporadotrichida</taxon>
        <taxon>Oxytrichidae</taxon>
        <taxon>Stylonychinae</taxon>
        <taxon>Stylonychia</taxon>
    </lineage>
</organism>
<dbReference type="OMA" id="CKNCENC"/>
<protein>
    <submittedName>
        <fullName evidence="2">Uncharacterized protein</fullName>
    </submittedName>
</protein>
<evidence type="ECO:0000313" key="3">
    <source>
        <dbReference type="Proteomes" id="UP000039865"/>
    </source>
</evidence>
<feature type="compositionally biased region" description="Polar residues" evidence="1">
    <location>
        <begin position="19"/>
        <end position="48"/>
    </location>
</feature>
<feature type="compositionally biased region" description="Basic and acidic residues" evidence="1">
    <location>
        <begin position="169"/>
        <end position="182"/>
    </location>
</feature>
<gene>
    <name evidence="2" type="primary">Contig9656.g10331</name>
    <name evidence="2" type="ORF">STYLEM_13906</name>
</gene>
<reference evidence="2 3" key="1">
    <citation type="submission" date="2014-06" db="EMBL/GenBank/DDBJ databases">
        <authorList>
            <person name="Swart Estienne"/>
        </authorList>
    </citation>
    <scope>NUCLEOTIDE SEQUENCE [LARGE SCALE GENOMIC DNA]</scope>
    <source>
        <strain evidence="2 3">130c</strain>
    </source>
</reference>
<keyword evidence="3" id="KW-1185">Reference proteome</keyword>
<evidence type="ECO:0000313" key="2">
    <source>
        <dbReference type="EMBL" id="CDW84837.1"/>
    </source>
</evidence>